<evidence type="ECO:0008006" key="4">
    <source>
        <dbReference type="Google" id="ProtNLM"/>
    </source>
</evidence>
<sequence>MRGLDGILALLDSRSFGSIWFWILLTAAWTLVGRRVLGVPVDVLQRVPPEPGPEDDLDALVLLDWLSLSLPRWQIQTTEALLITGAVTFLFSALLILGFGYGLEMAQALCLLGLPFLLLLWLNYRLARRLGTVLEGARTRQISPNTAAIRAAGMMRRHRWLVFGLSVVAVAATAFLGALWAVRHPFGF</sequence>
<dbReference type="RefSeq" id="WP_145399074.1">
    <property type="nucleotide sequence ID" value="NZ_VLKU01000009.1"/>
</dbReference>
<accession>A0A562NHF5</accession>
<evidence type="ECO:0000313" key="2">
    <source>
        <dbReference type="EMBL" id="TWI31534.1"/>
    </source>
</evidence>
<dbReference type="OrthoDB" id="7847071at2"/>
<name>A0A562NHF5_9RHOB</name>
<evidence type="ECO:0000256" key="1">
    <source>
        <dbReference type="SAM" id="Phobius"/>
    </source>
</evidence>
<evidence type="ECO:0000313" key="3">
    <source>
        <dbReference type="Proteomes" id="UP000316225"/>
    </source>
</evidence>
<organism evidence="2 3">
    <name type="scientific">Paracoccus sulfuroxidans</name>
    <dbReference type="NCBI Taxonomy" id="384678"/>
    <lineage>
        <taxon>Bacteria</taxon>
        <taxon>Pseudomonadati</taxon>
        <taxon>Pseudomonadota</taxon>
        <taxon>Alphaproteobacteria</taxon>
        <taxon>Rhodobacterales</taxon>
        <taxon>Paracoccaceae</taxon>
        <taxon>Paracoccus</taxon>
    </lineage>
</organism>
<reference evidence="2 3" key="1">
    <citation type="journal article" date="2015" name="Stand. Genomic Sci.">
        <title>Genomic Encyclopedia of Bacterial and Archaeal Type Strains, Phase III: the genomes of soil and plant-associated and newly described type strains.</title>
        <authorList>
            <person name="Whitman W.B."/>
            <person name="Woyke T."/>
            <person name="Klenk H.P."/>
            <person name="Zhou Y."/>
            <person name="Lilburn T.G."/>
            <person name="Beck B.J."/>
            <person name="De Vos P."/>
            <person name="Vandamme P."/>
            <person name="Eisen J.A."/>
            <person name="Garrity G."/>
            <person name="Hugenholtz P."/>
            <person name="Kyrpides N.C."/>
        </authorList>
    </citation>
    <scope>NUCLEOTIDE SEQUENCE [LARGE SCALE GENOMIC DNA]</scope>
    <source>
        <strain evidence="2 3">CGMCC 1.5364</strain>
    </source>
</reference>
<proteinExistence type="predicted"/>
<protein>
    <recommendedName>
        <fullName evidence="4">Component of SufBCD complex</fullName>
    </recommendedName>
</protein>
<feature type="transmembrane region" description="Helical" evidence="1">
    <location>
        <begin position="160"/>
        <end position="182"/>
    </location>
</feature>
<keyword evidence="1" id="KW-1133">Transmembrane helix</keyword>
<comment type="caution">
    <text evidence="2">The sequence shown here is derived from an EMBL/GenBank/DDBJ whole genome shotgun (WGS) entry which is preliminary data.</text>
</comment>
<feature type="transmembrane region" description="Helical" evidence="1">
    <location>
        <begin position="105"/>
        <end position="124"/>
    </location>
</feature>
<dbReference type="EMBL" id="VLKU01000009">
    <property type="protein sequence ID" value="TWI31534.1"/>
    <property type="molecule type" value="Genomic_DNA"/>
</dbReference>
<dbReference type="Proteomes" id="UP000316225">
    <property type="component" value="Unassembled WGS sequence"/>
</dbReference>
<gene>
    <name evidence="2" type="ORF">IQ24_02986</name>
</gene>
<keyword evidence="1" id="KW-0812">Transmembrane</keyword>
<keyword evidence="1" id="KW-0472">Membrane</keyword>
<dbReference type="AlphaFoldDB" id="A0A562NHF5"/>
<keyword evidence="3" id="KW-1185">Reference proteome</keyword>
<feature type="transmembrane region" description="Helical" evidence="1">
    <location>
        <begin position="19"/>
        <end position="37"/>
    </location>
</feature>
<feature type="transmembrane region" description="Helical" evidence="1">
    <location>
        <begin position="80"/>
        <end position="99"/>
    </location>
</feature>